<dbReference type="InterPro" id="IPR051393">
    <property type="entry name" value="ABC_transporter_permease"/>
</dbReference>
<feature type="transmembrane region" description="Helical" evidence="7">
    <location>
        <begin position="306"/>
        <end position="324"/>
    </location>
</feature>
<evidence type="ECO:0000256" key="7">
    <source>
        <dbReference type="RuleBase" id="RU363032"/>
    </source>
</evidence>
<dbReference type="InterPro" id="IPR035906">
    <property type="entry name" value="MetI-like_sf"/>
</dbReference>
<name>A0ABT6TNI9_9BACL</name>
<dbReference type="PANTHER" id="PTHR30193:SF44">
    <property type="entry name" value="LACTOSE TRANSPORT SYSTEM PERMEASE PROTEIN LACF"/>
    <property type="match status" value="1"/>
</dbReference>
<reference evidence="9" key="1">
    <citation type="submission" date="2023-04" db="EMBL/GenBank/DDBJ databases">
        <title>Comparative genomic analysis of Cohnella hashimotonis sp. nov., isolated from the International Space Station.</title>
        <authorList>
            <person name="Venkateswaran K."/>
            <person name="Simpson A."/>
        </authorList>
    </citation>
    <scope>NUCLEOTIDE SEQUENCE</scope>
    <source>
        <strain evidence="9">F6_2S_P_1</strain>
    </source>
</reference>
<feature type="transmembrane region" description="Helical" evidence="7">
    <location>
        <begin position="204"/>
        <end position="223"/>
    </location>
</feature>
<gene>
    <name evidence="9" type="ORF">KB449_24360</name>
</gene>
<dbReference type="SUPFAM" id="SSF161098">
    <property type="entry name" value="MetI-like"/>
    <property type="match status" value="1"/>
</dbReference>
<dbReference type="CDD" id="cd06261">
    <property type="entry name" value="TM_PBP2"/>
    <property type="match status" value="1"/>
</dbReference>
<accession>A0ABT6TNI9</accession>
<organism evidence="9 10">
    <name type="scientific">Cohnella hashimotonis</name>
    <dbReference type="NCBI Taxonomy" id="2826895"/>
    <lineage>
        <taxon>Bacteria</taxon>
        <taxon>Bacillati</taxon>
        <taxon>Bacillota</taxon>
        <taxon>Bacilli</taxon>
        <taxon>Bacillales</taxon>
        <taxon>Paenibacillaceae</taxon>
        <taxon>Cohnella</taxon>
    </lineage>
</organism>
<keyword evidence="10" id="KW-1185">Reference proteome</keyword>
<evidence type="ECO:0000256" key="1">
    <source>
        <dbReference type="ARBA" id="ARBA00004651"/>
    </source>
</evidence>
<evidence type="ECO:0000256" key="5">
    <source>
        <dbReference type="ARBA" id="ARBA00022989"/>
    </source>
</evidence>
<evidence type="ECO:0000313" key="10">
    <source>
        <dbReference type="Proteomes" id="UP001161691"/>
    </source>
</evidence>
<evidence type="ECO:0000256" key="4">
    <source>
        <dbReference type="ARBA" id="ARBA00022692"/>
    </source>
</evidence>
<keyword evidence="6 7" id="KW-0472">Membrane</keyword>
<feature type="transmembrane region" description="Helical" evidence="7">
    <location>
        <begin position="244"/>
        <end position="262"/>
    </location>
</feature>
<feature type="transmembrane region" description="Helical" evidence="7">
    <location>
        <begin position="106"/>
        <end position="130"/>
    </location>
</feature>
<dbReference type="RefSeq" id="WP_282910843.1">
    <property type="nucleotide sequence ID" value="NZ_JAGRPV010000001.1"/>
</dbReference>
<evidence type="ECO:0000313" key="9">
    <source>
        <dbReference type="EMBL" id="MDI4648106.1"/>
    </source>
</evidence>
<evidence type="ECO:0000256" key="2">
    <source>
        <dbReference type="ARBA" id="ARBA00022448"/>
    </source>
</evidence>
<feature type="domain" description="ABC transmembrane type-1" evidence="8">
    <location>
        <begin position="102"/>
        <end position="320"/>
    </location>
</feature>
<comment type="subcellular location">
    <subcellularLocation>
        <location evidence="1 7">Cell membrane</location>
        <topology evidence="1 7">Multi-pass membrane protein</topology>
    </subcellularLocation>
</comment>
<keyword evidence="2 7" id="KW-0813">Transport</keyword>
<dbReference type="PANTHER" id="PTHR30193">
    <property type="entry name" value="ABC TRANSPORTER PERMEASE PROTEIN"/>
    <property type="match status" value="1"/>
</dbReference>
<dbReference type="Gene3D" id="1.10.3720.10">
    <property type="entry name" value="MetI-like"/>
    <property type="match status" value="1"/>
</dbReference>
<proteinExistence type="inferred from homology"/>
<dbReference type="EMBL" id="JAGRPV010000001">
    <property type="protein sequence ID" value="MDI4648106.1"/>
    <property type="molecule type" value="Genomic_DNA"/>
</dbReference>
<evidence type="ECO:0000256" key="6">
    <source>
        <dbReference type="ARBA" id="ARBA00023136"/>
    </source>
</evidence>
<dbReference type="Pfam" id="PF00528">
    <property type="entry name" value="BPD_transp_1"/>
    <property type="match status" value="1"/>
</dbReference>
<comment type="caution">
    <text evidence="9">The sequence shown here is derived from an EMBL/GenBank/DDBJ whole genome shotgun (WGS) entry which is preliminary data.</text>
</comment>
<protein>
    <submittedName>
        <fullName evidence="9">ABC transporter permease subunit</fullName>
    </submittedName>
</protein>
<evidence type="ECO:0000256" key="3">
    <source>
        <dbReference type="ARBA" id="ARBA00022475"/>
    </source>
</evidence>
<keyword evidence="5 7" id="KW-1133">Transmembrane helix</keyword>
<keyword evidence="3" id="KW-1003">Cell membrane</keyword>
<feature type="transmembrane region" description="Helical" evidence="7">
    <location>
        <begin position="37"/>
        <end position="64"/>
    </location>
</feature>
<dbReference type="InterPro" id="IPR000515">
    <property type="entry name" value="MetI-like"/>
</dbReference>
<dbReference type="Proteomes" id="UP001161691">
    <property type="component" value="Unassembled WGS sequence"/>
</dbReference>
<dbReference type="PROSITE" id="PS50928">
    <property type="entry name" value="ABC_TM1"/>
    <property type="match status" value="1"/>
</dbReference>
<feature type="transmembrane region" description="Helical" evidence="7">
    <location>
        <begin position="142"/>
        <end position="162"/>
    </location>
</feature>
<sequence>MEMEQATPTVPAAIDKPVRKAVRAKTLNQGYWKRYGVFYLMMAPALIVLIVNNYIPMAGALIAFKQMTYASPSFIQNFMDSPWVGWGNFKYLFASSDAWVITRNTMAYNAAFIVLNTIIGVGIAIALNVMRNRTLSKLHQTVLFLPYFMSWIILSYLVYAFLNPDIGILNKFVLPWFGAEPIDWYSDSKWWPVILPLVNTWKGIGYYAVIFLAAIVGIDNEYYEAAHMDGATKWRQIWTITIPLIRPVIITMTLLQIGRIFYADFGLFFQVTRNAGALYDKTLVIDTYVYQGFLVSGDIGMSSAAGLYQAVIGFILVLGANLVVRRISKEDALF</sequence>
<comment type="similarity">
    <text evidence="7">Belongs to the binding-protein-dependent transport system permease family.</text>
</comment>
<keyword evidence="4 7" id="KW-0812">Transmembrane</keyword>
<evidence type="ECO:0000259" key="8">
    <source>
        <dbReference type="PROSITE" id="PS50928"/>
    </source>
</evidence>